<sequence length="153" mass="17383">MARSDKRRATVPSAEQWQKKLRAECFSRIKQEREKELWKKRSSASPAAARQACSAIVEDVSRQLLASFDAALCLEDWWQDPASRDASQLPDRDYVELMQHLEQSLMDESAQEEADELQRLEQEDVDSVIASMLDDQGKLQLTLEDPSGAASRT</sequence>
<reference evidence="1 2" key="1">
    <citation type="journal article" date="2024" name="Nat. Commun.">
        <title>Phylogenomics reveals the evolutionary origins of lichenization in chlorophyte algae.</title>
        <authorList>
            <person name="Puginier C."/>
            <person name="Libourel C."/>
            <person name="Otte J."/>
            <person name="Skaloud P."/>
            <person name="Haon M."/>
            <person name="Grisel S."/>
            <person name="Petersen M."/>
            <person name="Berrin J.G."/>
            <person name="Delaux P.M."/>
            <person name="Dal Grande F."/>
            <person name="Keller J."/>
        </authorList>
    </citation>
    <scope>NUCLEOTIDE SEQUENCE [LARGE SCALE GENOMIC DNA]</scope>
    <source>
        <strain evidence="1 2">SAG 2523</strain>
    </source>
</reference>
<dbReference type="AlphaFoldDB" id="A0AAW1T883"/>
<gene>
    <name evidence="1" type="ORF">WJX84_010085</name>
</gene>
<keyword evidence="2" id="KW-1185">Reference proteome</keyword>
<comment type="caution">
    <text evidence="1">The sequence shown here is derived from an EMBL/GenBank/DDBJ whole genome shotgun (WGS) entry which is preliminary data.</text>
</comment>
<evidence type="ECO:0008006" key="3">
    <source>
        <dbReference type="Google" id="ProtNLM"/>
    </source>
</evidence>
<proteinExistence type="predicted"/>
<protein>
    <recommendedName>
        <fullName evidence="3">RPA-interacting protein N-terminal domain-containing protein</fullName>
    </recommendedName>
</protein>
<evidence type="ECO:0000313" key="2">
    <source>
        <dbReference type="Proteomes" id="UP001485043"/>
    </source>
</evidence>
<name>A0AAW1T883_9CHLO</name>
<dbReference type="EMBL" id="JALJOV010000280">
    <property type="protein sequence ID" value="KAK9865128.1"/>
    <property type="molecule type" value="Genomic_DNA"/>
</dbReference>
<organism evidence="1 2">
    <name type="scientific">Apatococcus fuscideae</name>
    <dbReference type="NCBI Taxonomy" id="2026836"/>
    <lineage>
        <taxon>Eukaryota</taxon>
        <taxon>Viridiplantae</taxon>
        <taxon>Chlorophyta</taxon>
        <taxon>core chlorophytes</taxon>
        <taxon>Trebouxiophyceae</taxon>
        <taxon>Chlorellales</taxon>
        <taxon>Chlorellaceae</taxon>
        <taxon>Apatococcus</taxon>
    </lineage>
</organism>
<accession>A0AAW1T883</accession>
<evidence type="ECO:0000313" key="1">
    <source>
        <dbReference type="EMBL" id="KAK9865128.1"/>
    </source>
</evidence>
<dbReference type="Proteomes" id="UP001485043">
    <property type="component" value="Unassembled WGS sequence"/>
</dbReference>